<gene>
    <name evidence="7" type="ORF">PHLCEN_2v8200</name>
</gene>
<evidence type="ECO:0000256" key="3">
    <source>
        <dbReference type="ARBA" id="ARBA00022968"/>
    </source>
</evidence>
<dbReference type="OrthoDB" id="411524at2759"/>
<dbReference type="EMBL" id="MLYV02000834">
    <property type="protein sequence ID" value="PSR76819.1"/>
    <property type="molecule type" value="Genomic_DNA"/>
</dbReference>
<proteinExistence type="predicted"/>
<evidence type="ECO:0000313" key="8">
    <source>
        <dbReference type="Proteomes" id="UP000186601"/>
    </source>
</evidence>
<name>A0A2R6NUF4_9APHY</name>
<accession>A0A2R6NUF4</accession>
<organism evidence="7 8">
    <name type="scientific">Hermanssonia centrifuga</name>
    <dbReference type="NCBI Taxonomy" id="98765"/>
    <lineage>
        <taxon>Eukaryota</taxon>
        <taxon>Fungi</taxon>
        <taxon>Dikarya</taxon>
        <taxon>Basidiomycota</taxon>
        <taxon>Agaricomycotina</taxon>
        <taxon>Agaricomycetes</taxon>
        <taxon>Polyporales</taxon>
        <taxon>Meruliaceae</taxon>
        <taxon>Hermanssonia</taxon>
    </lineage>
</organism>
<protein>
    <submittedName>
        <fullName evidence="7">Uncharacterized protein</fullName>
    </submittedName>
</protein>
<evidence type="ECO:0000256" key="4">
    <source>
        <dbReference type="ARBA" id="ARBA00022989"/>
    </source>
</evidence>
<evidence type="ECO:0000256" key="6">
    <source>
        <dbReference type="ARBA" id="ARBA00023180"/>
    </source>
</evidence>
<keyword evidence="5" id="KW-0472">Membrane</keyword>
<dbReference type="GO" id="GO:0016020">
    <property type="term" value="C:membrane"/>
    <property type="evidence" value="ECO:0007669"/>
    <property type="project" value="UniProtKB-SubCell"/>
</dbReference>
<dbReference type="PANTHER" id="PTHR12270">
    <property type="entry name" value="GLYCOSYLTRANSFERASE-RELATED"/>
    <property type="match status" value="1"/>
</dbReference>
<sequence length="198" mass="22135">MVVIISTPLGPISVTIHIPLPPHAQSSPDSTHQFISAVKKLQSLYESSPHFATYVDVHLALSPFASTPQSDSGTSEGGRQFNVWRNVARLFARTEFVMMLDVDFAICTDWRTLVRDAIHYADDYKASTEQTDLVPRSLERKKTLDLEVVKKLRDGTAALVLPAFEYIKQEDGISQSTFPRDKQVLWPILHTSLGSPVK</sequence>
<keyword evidence="2" id="KW-0812">Transmembrane</keyword>
<keyword evidence="6" id="KW-0325">Glycoprotein</keyword>
<comment type="subcellular location">
    <subcellularLocation>
        <location evidence="1">Membrane</location>
        <topology evidence="1">Single-pass type II membrane protein</topology>
    </subcellularLocation>
</comment>
<dbReference type="AlphaFoldDB" id="A0A2R6NUF4"/>
<dbReference type="Pfam" id="PF13896">
    <property type="entry name" value="Glyco_transf_49"/>
    <property type="match status" value="1"/>
</dbReference>
<evidence type="ECO:0000256" key="1">
    <source>
        <dbReference type="ARBA" id="ARBA00004606"/>
    </source>
</evidence>
<dbReference type="STRING" id="98765.A0A2R6NUF4"/>
<dbReference type="InterPro" id="IPR051292">
    <property type="entry name" value="Xyl/GlcA_transferase"/>
</dbReference>
<dbReference type="GO" id="GO:0015020">
    <property type="term" value="F:glucuronosyltransferase activity"/>
    <property type="evidence" value="ECO:0007669"/>
    <property type="project" value="TreeGrafter"/>
</dbReference>
<dbReference type="GO" id="GO:0035269">
    <property type="term" value="P:protein O-linked glycosylation via mannose"/>
    <property type="evidence" value="ECO:0007669"/>
    <property type="project" value="TreeGrafter"/>
</dbReference>
<evidence type="ECO:0000313" key="7">
    <source>
        <dbReference type="EMBL" id="PSR76819.1"/>
    </source>
</evidence>
<comment type="caution">
    <text evidence="7">The sequence shown here is derived from an EMBL/GenBank/DDBJ whole genome shotgun (WGS) entry which is preliminary data.</text>
</comment>
<evidence type="ECO:0000256" key="5">
    <source>
        <dbReference type="ARBA" id="ARBA00023136"/>
    </source>
</evidence>
<keyword evidence="8" id="KW-1185">Reference proteome</keyword>
<keyword evidence="3" id="KW-0735">Signal-anchor</keyword>
<keyword evidence="4" id="KW-1133">Transmembrane helix</keyword>
<dbReference type="Proteomes" id="UP000186601">
    <property type="component" value="Unassembled WGS sequence"/>
</dbReference>
<evidence type="ECO:0000256" key="2">
    <source>
        <dbReference type="ARBA" id="ARBA00022692"/>
    </source>
</evidence>
<dbReference type="PANTHER" id="PTHR12270:SF25">
    <property type="entry name" value="GLYCOSYLTRANSFERASE-LIKE PROTEIN LARGE"/>
    <property type="match status" value="1"/>
</dbReference>
<dbReference type="GO" id="GO:0042285">
    <property type="term" value="F:xylosyltransferase activity"/>
    <property type="evidence" value="ECO:0007669"/>
    <property type="project" value="TreeGrafter"/>
</dbReference>
<reference evidence="7 8" key="1">
    <citation type="submission" date="2018-02" db="EMBL/GenBank/DDBJ databases">
        <title>Genome sequence of the basidiomycete white-rot fungus Phlebia centrifuga.</title>
        <authorList>
            <person name="Granchi Z."/>
            <person name="Peng M."/>
            <person name="de Vries R.P."/>
            <person name="Hilden K."/>
            <person name="Makela M.R."/>
            <person name="Grigoriev I."/>
            <person name="Riley R."/>
        </authorList>
    </citation>
    <scope>NUCLEOTIDE SEQUENCE [LARGE SCALE GENOMIC DNA]</scope>
    <source>
        <strain evidence="7 8">FBCC195</strain>
    </source>
</reference>